<evidence type="ECO:0000313" key="1">
    <source>
        <dbReference type="EMBL" id="RDW85582.1"/>
    </source>
</evidence>
<evidence type="ECO:0008006" key="3">
    <source>
        <dbReference type="Google" id="ProtNLM"/>
    </source>
</evidence>
<dbReference type="Gene3D" id="3.30.310.70">
    <property type="entry name" value="TT1751-like domain"/>
    <property type="match status" value="1"/>
</dbReference>
<dbReference type="CDD" id="cd14797">
    <property type="entry name" value="DUF302"/>
    <property type="match status" value="1"/>
</dbReference>
<sequence length="194" mass="21945">MSDLIGGNADTNHAKQQFSDGVYTEIFTCQRKTIYSKLDFDLIWQRLVSEVGDPSKSKHPRFTEQITGNDEDNFKRYTDNIRSAVKEHGFMAFTSFNYSWIGVFPPHTELRMKKIIIGNPILAYAVLQHNRSATLCIPLEILLDERPECDGGGCQLTWNLPSSGMCGTDSNKDLLRAAKVIDEKLEALLKQVSR</sequence>
<dbReference type="SUPFAM" id="SSF103247">
    <property type="entry name" value="TT1751-like"/>
    <property type="match status" value="1"/>
</dbReference>
<dbReference type="InterPro" id="IPR035923">
    <property type="entry name" value="TT1751-like_sf"/>
</dbReference>
<protein>
    <recommendedName>
        <fullName evidence="3">DUF302 domain-containing protein</fullName>
    </recommendedName>
</protein>
<name>A0A3D8SH34_9HELO</name>
<comment type="caution">
    <text evidence="1">The sequence shown here is derived from an EMBL/GenBank/DDBJ whole genome shotgun (WGS) entry which is preliminary data.</text>
</comment>
<dbReference type="AlphaFoldDB" id="A0A3D8SH34"/>
<reference evidence="1 2" key="1">
    <citation type="journal article" date="2018" name="IMA Fungus">
        <title>IMA Genome-F 9: Draft genome sequence of Annulohypoxylon stygium, Aspergillus mulundensis, Berkeleyomyces basicola (syn. Thielaviopsis basicola), Ceratocystis smalleyi, two Cercospora beticola strains, Coleophoma cylindrospora, Fusarium fracticaudum, Phialophora cf. hyalina, and Morchella septimelata.</title>
        <authorList>
            <person name="Wingfield B.D."/>
            <person name="Bills G.F."/>
            <person name="Dong Y."/>
            <person name="Huang W."/>
            <person name="Nel W.J."/>
            <person name="Swalarsk-Parry B.S."/>
            <person name="Vaghefi N."/>
            <person name="Wilken P.M."/>
            <person name="An Z."/>
            <person name="de Beer Z.W."/>
            <person name="De Vos L."/>
            <person name="Chen L."/>
            <person name="Duong T.A."/>
            <person name="Gao Y."/>
            <person name="Hammerbacher A."/>
            <person name="Kikkert J.R."/>
            <person name="Li Y."/>
            <person name="Li H."/>
            <person name="Li K."/>
            <person name="Li Q."/>
            <person name="Liu X."/>
            <person name="Ma X."/>
            <person name="Naidoo K."/>
            <person name="Pethybridge S.J."/>
            <person name="Sun J."/>
            <person name="Steenkamp E.T."/>
            <person name="van der Nest M.A."/>
            <person name="van Wyk S."/>
            <person name="Wingfield M.J."/>
            <person name="Xiong C."/>
            <person name="Yue Q."/>
            <person name="Zhang X."/>
        </authorList>
    </citation>
    <scope>NUCLEOTIDE SEQUENCE [LARGE SCALE GENOMIC DNA]</scope>
    <source>
        <strain evidence="1 2">BP5796</strain>
    </source>
</reference>
<evidence type="ECO:0000313" key="2">
    <source>
        <dbReference type="Proteomes" id="UP000256328"/>
    </source>
</evidence>
<dbReference type="OrthoDB" id="5190258at2759"/>
<dbReference type="InterPro" id="IPR005180">
    <property type="entry name" value="DUF302"/>
</dbReference>
<organism evidence="1 2">
    <name type="scientific">Coleophoma crateriformis</name>
    <dbReference type="NCBI Taxonomy" id="565419"/>
    <lineage>
        <taxon>Eukaryota</taxon>
        <taxon>Fungi</taxon>
        <taxon>Dikarya</taxon>
        <taxon>Ascomycota</taxon>
        <taxon>Pezizomycotina</taxon>
        <taxon>Leotiomycetes</taxon>
        <taxon>Helotiales</taxon>
        <taxon>Dermateaceae</taxon>
        <taxon>Coleophoma</taxon>
    </lineage>
</organism>
<dbReference type="EMBL" id="PDLN01000005">
    <property type="protein sequence ID" value="RDW85582.1"/>
    <property type="molecule type" value="Genomic_DNA"/>
</dbReference>
<dbReference type="Proteomes" id="UP000256328">
    <property type="component" value="Unassembled WGS sequence"/>
</dbReference>
<accession>A0A3D8SH34</accession>
<gene>
    <name evidence="1" type="ORF">BP5796_03907</name>
</gene>
<keyword evidence="2" id="KW-1185">Reference proteome</keyword>
<proteinExistence type="predicted"/>